<dbReference type="SUPFAM" id="SSF53613">
    <property type="entry name" value="Ribokinase-like"/>
    <property type="match status" value="1"/>
</dbReference>
<dbReference type="GeneID" id="103178909"/>
<proteinExistence type="evidence at transcript level"/>
<dbReference type="RefSeq" id="XP_042195594.1">
    <property type="nucleotide sequence ID" value="XM_042339660.1"/>
</dbReference>
<keyword evidence="7" id="KW-0732">Signal</keyword>
<dbReference type="PANTHER" id="PTHR21208">
    <property type="entry name" value="ADP-DEPENDENT GLUCOKINASE"/>
    <property type="match status" value="1"/>
</dbReference>
<evidence type="ECO:0000313" key="8">
    <source>
        <dbReference type="EMBL" id="AFP00882.1"/>
    </source>
</evidence>
<dbReference type="GO" id="GO:0005783">
    <property type="term" value="C:endoplasmic reticulum"/>
    <property type="evidence" value="ECO:0007669"/>
    <property type="project" value="TreeGrafter"/>
</dbReference>
<keyword evidence="3" id="KW-0479">Metal-binding</keyword>
<evidence type="ECO:0000256" key="3">
    <source>
        <dbReference type="ARBA" id="ARBA00022723"/>
    </source>
</evidence>
<keyword evidence="2" id="KW-0808">Transferase</keyword>
<dbReference type="GO" id="GO:0046872">
    <property type="term" value="F:metal ion binding"/>
    <property type="evidence" value="ECO:0007669"/>
    <property type="project" value="UniProtKB-KW"/>
</dbReference>
<evidence type="ECO:0000256" key="6">
    <source>
        <dbReference type="ARBA" id="ARBA00023152"/>
    </source>
</evidence>
<dbReference type="InterPro" id="IPR029056">
    <property type="entry name" value="Ribokinase-like"/>
</dbReference>
<evidence type="ECO:0000256" key="7">
    <source>
        <dbReference type="SAM" id="SignalP"/>
    </source>
</evidence>
<dbReference type="PROSITE" id="PS51255">
    <property type="entry name" value="ADPK"/>
    <property type="match status" value="1"/>
</dbReference>
<feature type="signal peptide" evidence="7">
    <location>
        <begin position="1"/>
        <end position="18"/>
    </location>
</feature>
<dbReference type="Gene3D" id="3.40.1190.20">
    <property type="match status" value="1"/>
</dbReference>
<dbReference type="Pfam" id="PF04587">
    <property type="entry name" value="ADP_PFK_GK"/>
    <property type="match status" value="1"/>
</dbReference>
<evidence type="ECO:0000256" key="1">
    <source>
        <dbReference type="ARBA" id="ARBA00022490"/>
    </source>
</evidence>
<sequence>MAPGLRFGAAFSLLVVLAAYWYRQQVQDELDGRLETVLSSLLKAESKVDLEQRPRVAVGFGGCLDIVADGVALLNKAGVRPSNKPIHHNDIKTEEHLAESFAYFFRPGAASERFVSNITLFRQLVKATQSLPRVRWSLGGNAPVMANRLAIEGCEVLMGSRLTSDLVDVLQEHVTVTSKAVDEMDIHLILEYSSGSKWGELMSQRANRFILHSDSSNPMLESLEDFEAQLLEFNPALLVVSGLQMMDNFPFKQGQSEERLKALQSLMLSVDRTTGIHFEMASFVNEDLLKSLFTYIVPYADSLGMNEQELPNLLSMVKGGNITLLSDPYPRVACVLDQMRELYHILNSQEVTFGQRKLTRLHVHTLAFQAIIVAKGSAWKNTMSATAKASLTANRHVCGSPHIDTSKAKLIMDDSFSVSRELGSKKIPLQENRPVSCWEENDYEICVAPVLVCTEVYQTVGGGDNISAASLVLQI</sequence>
<dbReference type="GO" id="GO:0006006">
    <property type="term" value="P:glucose metabolic process"/>
    <property type="evidence" value="ECO:0007669"/>
    <property type="project" value="TreeGrafter"/>
</dbReference>
<accession>V9KRD3</accession>
<keyword evidence="4 8" id="KW-0418">Kinase</keyword>
<evidence type="ECO:0000256" key="2">
    <source>
        <dbReference type="ARBA" id="ARBA00022679"/>
    </source>
</evidence>
<dbReference type="GO" id="GO:0006096">
    <property type="term" value="P:glycolytic process"/>
    <property type="evidence" value="ECO:0007669"/>
    <property type="project" value="UniProtKB-KW"/>
</dbReference>
<name>V9KRD3_CALMI</name>
<dbReference type="GO" id="GO:0043843">
    <property type="term" value="F:ADP-specific glucokinase activity"/>
    <property type="evidence" value="ECO:0007669"/>
    <property type="project" value="TreeGrafter"/>
</dbReference>
<keyword evidence="1" id="KW-0963">Cytoplasm</keyword>
<dbReference type="AlphaFoldDB" id="V9KRD3"/>
<keyword evidence="5" id="KW-0460">Magnesium</keyword>
<organism evidence="8">
    <name type="scientific">Callorhinchus milii</name>
    <name type="common">Ghost shark</name>
    <dbReference type="NCBI Taxonomy" id="7868"/>
    <lineage>
        <taxon>Eukaryota</taxon>
        <taxon>Metazoa</taxon>
        <taxon>Chordata</taxon>
        <taxon>Craniata</taxon>
        <taxon>Vertebrata</taxon>
        <taxon>Chondrichthyes</taxon>
        <taxon>Holocephali</taxon>
        <taxon>Chimaeriformes</taxon>
        <taxon>Callorhinchidae</taxon>
        <taxon>Callorhinchus</taxon>
    </lineage>
</organism>
<dbReference type="CTD" id="566398"/>
<dbReference type="PANTHER" id="PTHR21208:SF1">
    <property type="entry name" value="ADP-DEPENDENT GLUCOKINASE"/>
    <property type="match status" value="1"/>
</dbReference>
<dbReference type="OrthoDB" id="5847021at2759"/>
<evidence type="ECO:0000256" key="4">
    <source>
        <dbReference type="ARBA" id="ARBA00022777"/>
    </source>
</evidence>
<protein>
    <submittedName>
        <fullName evidence="8">ADP-dependent glucokinase</fullName>
    </submittedName>
</protein>
<evidence type="ECO:0000256" key="5">
    <source>
        <dbReference type="ARBA" id="ARBA00022842"/>
    </source>
</evidence>
<feature type="chain" id="PRO_5004778462" evidence="7">
    <location>
        <begin position="19"/>
        <end position="475"/>
    </location>
</feature>
<dbReference type="KEGG" id="cmk:103178909"/>
<dbReference type="InterPro" id="IPR007666">
    <property type="entry name" value="ADP_PFK/GK"/>
</dbReference>
<keyword evidence="6" id="KW-0324">Glycolysis</keyword>
<dbReference type="EMBL" id="JW868364">
    <property type="protein sequence ID" value="AFP00882.1"/>
    <property type="molecule type" value="mRNA"/>
</dbReference>
<reference evidence="8" key="1">
    <citation type="journal article" date="2014" name="Nature">
        <title>Elephant shark genome provides unique insights into gnathostome evolution.</title>
        <authorList>
            <consortium name="International Elephant Shark Genome Sequencing Consortium"/>
            <person name="Venkatesh B."/>
            <person name="Lee A.P."/>
            <person name="Ravi V."/>
            <person name="Maurya A.K."/>
            <person name="Lian M.M."/>
            <person name="Swann J.B."/>
            <person name="Ohta Y."/>
            <person name="Flajnik M.F."/>
            <person name="Sutoh Y."/>
            <person name="Kasahara M."/>
            <person name="Hoon S."/>
            <person name="Gangu V."/>
            <person name="Roy S.W."/>
            <person name="Irimia M."/>
            <person name="Korzh V."/>
            <person name="Kondrychyn I."/>
            <person name="Lim Z.W."/>
            <person name="Tay B.H."/>
            <person name="Tohari S."/>
            <person name="Kong K.W."/>
            <person name="Ho S."/>
            <person name="Lorente-Galdos B."/>
            <person name="Quilez J."/>
            <person name="Marques-Bonet T."/>
            <person name="Raney B.J."/>
            <person name="Ingham P.W."/>
            <person name="Tay A."/>
            <person name="Hillier L.W."/>
            <person name="Minx P."/>
            <person name="Boehm T."/>
            <person name="Wilson R.K."/>
            <person name="Brenner S."/>
            <person name="Warren W.C."/>
        </authorList>
    </citation>
    <scope>NUCLEOTIDE SEQUENCE</scope>
    <source>
        <tissue evidence="8">Kidney</tissue>
    </source>
</reference>